<dbReference type="InterPro" id="IPR012347">
    <property type="entry name" value="Ferritin-like"/>
</dbReference>
<dbReference type="RefSeq" id="WP_377936943.1">
    <property type="nucleotide sequence ID" value="NZ_JBHUMF010000031.1"/>
</dbReference>
<gene>
    <name evidence="1" type="ORF">ACFSUL_15995</name>
</gene>
<evidence type="ECO:0000313" key="2">
    <source>
        <dbReference type="Proteomes" id="UP001597506"/>
    </source>
</evidence>
<evidence type="ECO:0000313" key="1">
    <source>
        <dbReference type="EMBL" id="MFD2682242.1"/>
    </source>
</evidence>
<dbReference type="Pfam" id="PF11553">
    <property type="entry name" value="DUF3231"/>
    <property type="match status" value="2"/>
</dbReference>
<accession>A0ABW5RU74</accession>
<dbReference type="Proteomes" id="UP001597506">
    <property type="component" value="Unassembled WGS sequence"/>
</dbReference>
<sequence length="340" mass="38536">MATTHETTLTASEISNLWTSYQNDSMAICAINYFLANSADKDIQSILKYALDISEQHVKKVTEILKKEGYPIPIGFTNQDVNVDAPRLFTDKLYLLYILNMGKFGLNSYGLALSLVTRDDIIKYYTECLEETKKLHNDAKELALQKGILIRPPVIPKPKDVDFVKKQSFLTGYFGNRRPLLAVEIANLHYNAERNALGLAVIIGFSQVAKEKDVRKYFERGRDISKKHFELFNSILHEDFVNGMVNLAQEVTDSTVPPFSDKLMMYHISSLTASGIGQYGISMSTSPRHDLGVTYSRLMGEIIHFSEDGANIMINHGWMEQPPEARNRKELAKGSHRDEY</sequence>
<dbReference type="EMBL" id="JBHUMF010000031">
    <property type="protein sequence ID" value="MFD2682242.1"/>
    <property type="molecule type" value="Genomic_DNA"/>
</dbReference>
<organism evidence="1 2">
    <name type="scientific">Bacillus seohaeanensis</name>
    <dbReference type="NCBI Taxonomy" id="284580"/>
    <lineage>
        <taxon>Bacteria</taxon>
        <taxon>Bacillati</taxon>
        <taxon>Bacillota</taxon>
        <taxon>Bacilli</taxon>
        <taxon>Bacillales</taxon>
        <taxon>Bacillaceae</taxon>
        <taxon>Bacillus</taxon>
    </lineage>
</organism>
<protein>
    <submittedName>
        <fullName evidence="1">DUF3231 family protein</fullName>
    </submittedName>
</protein>
<proteinExistence type="predicted"/>
<reference evidence="2" key="1">
    <citation type="journal article" date="2019" name="Int. J. Syst. Evol. Microbiol.">
        <title>The Global Catalogue of Microorganisms (GCM) 10K type strain sequencing project: providing services to taxonomists for standard genome sequencing and annotation.</title>
        <authorList>
            <consortium name="The Broad Institute Genomics Platform"/>
            <consortium name="The Broad Institute Genome Sequencing Center for Infectious Disease"/>
            <person name="Wu L."/>
            <person name="Ma J."/>
        </authorList>
    </citation>
    <scope>NUCLEOTIDE SEQUENCE [LARGE SCALE GENOMIC DNA]</scope>
    <source>
        <strain evidence="2">KCTC 3913</strain>
    </source>
</reference>
<name>A0ABW5RU74_9BACI</name>
<dbReference type="Gene3D" id="1.20.1260.10">
    <property type="match status" value="2"/>
</dbReference>
<dbReference type="InterPro" id="IPR021617">
    <property type="entry name" value="DUF3231"/>
</dbReference>
<comment type="caution">
    <text evidence="1">The sequence shown here is derived from an EMBL/GenBank/DDBJ whole genome shotgun (WGS) entry which is preliminary data.</text>
</comment>
<keyword evidence="2" id="KW-1185">Reference proteome</keyword>